<name>A0A7S2W3S8_9STRA</name>
<accession>A0A7S2W3S8</accession>
<feature type="compositionally biased region" description="Basic and acidic residues" evidence="8">
    <location>
        <begin position="208"/>
        <end position="219"/>
    </location>
</feature>
<keyword evidence="6 7" id="KW-0539">Nucleus</keyword>
<evidence type="ECO:0000256" key="4">
    <source>
        <dbReference type="ARBA" id="ARBA00022728"/>
    </source>
</evidence>
<protein>
    <recommendedName>
        <fullName evidence="7">Pre-mRNA-splicing factor 38</fullName>
    </recommendedName>
</protein>
<evidence type="ECO:0000256" key="6">
    <source>
        <dbReference type="ARBA" id="ARBA00023242"/>
    </source>
</evidence>
<keyword evidence="4 7" id="KW-0747">Spliceosome</keyword>
<dbReference type="AlphaFoldDB" id="A0A7S2W3S8"/>
<evidence type="ECO:0000256" key="5">
    <source>
        <dbReference type="ARBA" id="ARBA00023187"/>
    </source>
</evidence>
<feature type="region of interest" description="Disordered" evidence="8">
    <location>
        <begin position="182"/>
        <end position="458"/>
    </location>
</feature>
<feature type="compositionally biased region" description="Basic residues" evidence="8">
    <location>
        <begin position="399"/>
        <end position="408"/>
    </location>
</feature>
<comment type="function">
    <text evidence="7">Required for pre-mRNA splicing.</text>
</comment>
<keyword evidence="5 7" id="KW-0508">mRNA splicing</keyword>
<comment type="similarity">
    <text evidence="2 7">Belongs to the PRP38 family.</text>
</comment>
<evidence type="ECO:0000256" key="2">
    <source>
        <dbReference type="ARBA" id="ARBA00006164"/>
    </source>
</evidence>
<feature type="compositionally biased region" description="Basic and acidic residues" evidence="8">
    <location>
        <begin position="228"/>
        <end position="255"/>
    </location>
</feature>
<feature type="compositionally biased region" description="Basic and acidic residues" evidence="8">
    <location>
        <begin position="280"/>
        <end position="299"/>
    </location>
</feature>
<evidence type="ECO:0000256" key="7">
    <source>
        <dbReference type="RuleBase" id="RU367025"/>
    </source>
</evidence>
<proteinExistence type="inferred from homology"/>
<comment type="subcellular location">
    <subcellularLocation>
        <location evidence="1 7">Nucleus</location>
    </subcellularLocation>
</comment>
<feature type="compositionally biased region" description="Basic and acidic residues" evidence="8">
    <location>
        <begin position="324"/>
        <end position="337"/>
    </location>
</feature>
<feature type="compositionally biased region" description="Basic residues" evidence="8">
    <location>
        <begin position="363"/>
        <end position="374"/>
    </location>
</feature>
<feature type="compositionally biased region" description="Basic residues" evidence="8">
    <location>
        <begin position="338"/>
        <end position="352"/>
    </location>
</feature>
<organism evidence="9">
    <name type="scientific">Rhizochromulina marina</name>
    <dbReference type="NCBI Taxonomy" id="1034831"/>
    <lineage>
        <taxon>Eukaryota</taxon>
        <taxon>Sar</taxon>
        <taxon>Stramenopiles</taxon>
        <taxon>Ochrophyta</taxon>
        <taxon>Dictyochophyceae</taxon>
        <taxon>Rhizochromulinales</taxon>
        <taxon>Rhizochromulina</taxon>
    </lineage>
</organism>
<sequence>MGVGVNTTDPLAASVHGTNPQNLVEKITRLKIYASLFWKEFCFGLTAETLVDRAMGLQYIGGTYGGNVKPSKFLCLVLKMLQLQPEKEIIIEFIKNEDYKYVRVLGAFYLRLVGKPVDIYKYLELLYADYRKIRVRTKQGWEIVRVDEFIDELLTSDYSCDIALPRLPKRWHLEDAGMIPPRMNHAEDDLEDDEDVAVKGEEEEGEETKEPEVAVDDAKPGNGKAARRGSDEEAAHPATEKGEIRDSERERGQTRRDRHRRSRSRDRSPDRRRDRHRRRSPSDEHSDGRGRKRSRSADRHSRRTRDHGRRSRSRSWSRSRSPYRPHDRSGGGGGRRDRSSRRGYGSRRRSYSRSRSADSRDGHSHRRRRRRSASRSRSPERQRRHRSRSYSSPDEQRHDRKRKDKREKRKEAAKSKLFKTSSQSGADSGNGPTERAGEGSVEYWNEQRAKLGLKPLKP</sequence>
<dbReference type="InterPro" id="IPR005037">
    <property type="entry name" value="PRP38"/>
</dbReference>
<feature type="compositionally biased region" description="Basic residues" evidence="8">
    <location>
        <begin position="300"/>
        <end position="323"/>
    </location>
</feature>
<evidence type="ECO:0000256" key="8">
    <source>
        <dbReference type="SAM" id="MobiDB-lite"/>
    </source>
</evidence>
<evidence type="ECO:0000256" key="3">
    <source>
        <dbReference type="ARBA" id="ARBA00022664"/>
    </source>
</evidence>
<keyword evidence="3 7" id="KW-0507">mRNA processing</keyword>
<dbReference type="EMBL" id="HBHJ01004074">
    <property type="protein sequence ID" value="CAD9665818.1"/>
    <property type="molecule type" value="Transcribed_RNA"/>
</dbReference>
<dbReference type="PANTHER" id="PTHR23142">
    <property type="entry name" value="PRE-MRNA-SPLICING FACTOR 38A-RELATED"/>
    <property type="match status" value="1"/>
</dbReference>
<reference evidence="9" key="1">
    <citation type="submission" date="2021-01" db="EMBL/GenBank/DDBJ databases">
        <authorList>
            <person name="Corre E."/>
            <person name="Pelletier E."/>
            <person name="Niang G."/>
            <person name="Scheremetjew M."/>
            <person name="Finn R."/>
            <person name="Kale V."/>
            <person name="Holt S."/>
            <person name="Cochrane G."/>
            <person name="Meng A."/>
            <person name="Brown T."/>
            <person name="Cohen L."/>
        </authorList>
    </citation>
    <scope>NUCLEOTIDE SEQUENCE</scope>
    <source>
        <strain evidence="9">CCMP1243</strain>
    </source>
</reference>
<feature type="compositionally biased region" description="Polar residues" evidence="8">
    <location>
        <begin position="418"/>
        <end position="431"/>
    </location>
</feature>
<gene>
    <name evidence="9" type="ORF">RMAR1173_LOCUS2624</name>
</gene>
<feature type="compositionally biased region" description="Acidic residues" evidence="8">
    <location>
        <begin position="188"/>
        <end position="207"/>
    </location>
</feature>
<dbReference type="GO" id="GO:0005681">
    <property type="term" value="C:spliceosomal complex"/>
    <property type="evidence" value="ECO:0007669"/>
    <property type="project" value="UniProtKB-KW"/>
</dbReference>
<evidence type="ECO:0000256" key="1">
    <source>
        <dbReference type="ARBA" id="ARBA00004123"/>
    </source>
</evidence>
<dbReference type="Pfam" id="PF03371">
    <property type="entry name" value="PRP38"/>
    <property type="match status" value="1"/>
</dbReference>
<dbReference type="GO" id="GO:0000398">
    <property type="term" value="P:mRNA splicing, via spliceosome"/>
    <property type="evidence" value="ECO:0007669"/>
    <property type="project" value="UniProtKB-UniRule"/>
</dbReference>
<evidence type="ECO:0000313" key="9">
    <source>
        <dbReference type="EMBL" id="CAD9665818.1"/>
    </source>
</evidence>